<dbReference type="VEuPathDB" id="TriTrypDB:LPMP_321580"/>
<evidence type="ECO:0000313" key="2">
    <source>
        <dbReference type="EMBL" id="AIO01044.1"/>
    </source>
</evidence>
<proteinExistence type="predicted"/>
<organism evidence="2 3">
    <name type="scientific">Leishmania panamensis</name>
    <dbReference type="NCBI Taxonomy" id="5679"/>
    <lineage>
        <taxon>Eukaryota</taxon>
        <taxon>Discoba</taxon>
        <taxon>Euglenozoa</taxon>
        <taxon>Kinetoplastea</taxon>
        <taxon>Metakinetoplastina</taxon>
        <taxon>Trypanosomatida</taxon>
        <taxon>Trypanosomatidae</taxon>
        <taxon>Leishmaniinae</taxon>
        <taxon>Leishmania</taxon>
        <taxon>Leishmania guyanensis species complex</taxon>
    </lineage>
</organism>
<keyword evidence="3" id="KW-1185">Reference proteome</keyword>
<sequence length="375" mass="41628">MITSAPDLSDGLVTLPAAELRESLENILSAISASAHSCSEESRALEVQRQRVLTLLFKLDRRQTSFDSLDTTVPRHGTLLSPVSAETTVEHGGSLHVFVRNSESADARTDVPGDQFRTAFREDDKVHARSMPHPYHRCLLGNLFSQSIQRDMTTPLACMFPCVSSPPSLSRGEADGLEGDGEKDSGVCAASTRLQQMGQLCCSPAALPSFSNDEGGSGRGWHDLASRFQRHSRVDEDSPKPQEMRSCAPSAQVNTQNSRQWNSDTTVSRSFWINVWPCYGGTSASHTQHPTRILVRGRYRYIEEVMEKAAKLTNCRPASHGFYTPDGCPIRNLESLVPEQHYLLFPFGGFYRKQTVPTALLWQLYSDARHIVQCL</sequence>
<dbReference type="EMBL" id="CP009401">
    <property type="protein sequence ID" value="AIO01044.1"/>
    <property type="molecule type" value="Genomic_DNA"/>
</dbReference>
<gene>
    <name evidence="2" type="ORF">LPMP_321580</name>
</gene>
<evidence type="ECO:0000313" key="3">
    <source>
        <dbReference type="Proteomes" id="UP000063063"/>
    </source>
</evidence>
<feature type="region of interest" description="Disordered" evidence="1">
    <location>
        <begin position="229"/>
        <end position="262"/>
    </location>
</feature>
<dbReference type="AlphaFoldDB" id="A0A088RYG5"/>
<dbReference type="GeneID" id="22577899"/>
<dbReference type="KEGG" id="lpan:LPMP_321580"/>
<feature type="compositionally biased region" description="Polar residues" evidence="1">
    <location>
        <begin position="249"/>
        <end position="262"/>
    </location>
</feature>
<dbReference type="VEuPathDB" id="TriTrypDB:LPAL13_320021400"/>
<name>A0A088RYG5_LEIPA</name>
<dbReference type="Proteomes" id="UP000063063">
    <property type="component" value="Chromosome 32"/>
</dbReference>
<evidence type="ECO:0000256" key="1">
    <source>
        <dbReference type="SAM" id="MobiDB-lite"/>
    </source>
</evidence>
<reference evidence="2 3" key="1">
    <citation type="journal article" date="2015" name="Sci. Rep.">
        <title>The genome of Leishmania panamensis: insights into genomics of the L. (Viannia) subgenus.</title>
        <authorList>
            <person name="Llanes A."/>
            <person name="Restrepo C.M."/>
            <person name="Vecchio G.D."/>
            <person name="Anguizola F.J."/>
            <person name="Lleonart R."/>
        </authorList>
    </citation>
    <scope>NUCLEOTIDE SEQUENCE [LARGE SCALE GENOMIC DNA]</scope>
    <source>
        <strain evidence="2 3">MHOM/PA/94/PSC-1</strain>
    </source>
</reference>
<accession>A0A088RYG5</accession>
<dbReference type="OrthoDB" id="260969at2759"/>
<dbReference type="RefSeq" id="XP_010701844.1">
    <property type="nucleotide sequence ID" value="XM_010703542.1"/>
</dbReference>
<feature type="compositionally biased region" description="Basic and acidic residues" evidence="1">
    <location>
        <begin position="232"/>
        <end position="243"/>
    </location>
</feature>
<dbReference type="eggNOG" id="ENOG502S825">
    <property type="taxonomic scope" value="Eukaryota"/>
</dbReference>
<protein>
    <submittedName>
        <fullName evidence="2">Uncharacterized protein</fullName>
    </submittedName>
</protein>